<evidence type="ECO:0000256" key="10">
    <source>
        <dbReference type="RuleBase" id="RU000481"/>
    </source>
</evidence>
<protein>
    <recommendedName>
        <fullName evidence="4 9">LL-diaminopimelate aminotransferase</fullName>
        <shortName evidence="9">DAP-AT</shortName>
        <shortName evidence="9">DAP-aminotransferase</shortName>
        <shortName evidence="9">LL-DAP-aminotransferase</shortName>
        <ecNumber evidence="3 9">2.6.1.83</ecNumber>
    </recommendedName>
</protein>
<comment type="pathway">
    <text evidence="2 9">Amino-acid biosynthesis; L-lysine biosynthesis via DAP pathway; LL-2,6-diaminopimelate from (S)-tetrahydrodipicolinate (aminotransferase route): step 1/1.</text>
</comment>
<dbReference type="InterPro" id="IPR019942">
    <property type="entry name" value="DapL/ALD1"/>
</dbReference>
<feature type="binding site" evidence="9">
    <location>
        <position position="208"/>
    </location>
    <ligand>
        <name>pyridoxal 5'-phosphate</name>
        <dbReference type="ChEBI" id="CHEBI:597326"/>
    </ligand>
</feature>
<feature type="domain" description="Aminotransferase class I/classII large" evidence="11">
    <location>
        <begin position="32"/>
        <end position="382"/>
    </location>
</feature>
<gene>
    <name evidence="9" type="primary">dapL</name>
    <name evidence="12" type="ORF">SAMN06265353_1471</name>
</gene>
<dbReference type="EMBL" id="OBEN01000009">
    <property type="protein sequence ID" value="SNZ15855.1"/>
    <property type="molecule type" value="Genomic_DNA"/>
</dbReference>
<comment type="subunit">
    <text evidence="9">Homodimer.</text>
</comment>
<feature type="binding site" evidence="9">
    <location>
        <position position="247"/>
    </location>
    <ligand>
        <name>pyridoxal 5'-phosphate</name>
        <dbReference type="ChEBI" id="CHEBI:597326"/>
    </ligand>
</feature>
<feature type="binding site" evidence="9">
    <location>
        <begin position="236"/>
        <end position="238"/>
    </location>
    <ligand>
        <name>pyridoxal 5'-phosphate</name>
        <dbReference type="ChEBI" id="CHEBI:597326"/>
    </ligand>
</feature>
<dbReference type="InterPro" id="IPR019881">
    <property type="entry name" value="DAP-NH2Trfase_DapL_Desulfo"/>
</dbReference>
<feature type="binding site" evidence="9">
    <location>
        <position position="127"/>
    </location>
    <ligand>
        <name>pyridoxal 5'-phosphate</name>
        <dbReference type="ChEBI" id="CHEBI:597326"/>
    </ligand>
</feature>
<keyword evidence="7 9" id="KW-0663">Pyridoxal phosphate</keyword>
<feature type="binding site" evidence="9">
    <location>
        <position position="68"/>
    </location>
    <ligand>
        <name>pyridoxal 5'-phosphate</name>
        <dbReference type="ChEBI" id="CHEBI:597326"/>
    </ligand>
</feature>
<dbReference type="GO" id="GO:0010285">
    <property type="term" value="F:L,L-diaminopimelate aminotransferase activity"/>
    <property type="evidence" value="ECO:0007669"/>
    <property type="project" value="UniProtKB-UniRule"/>
</dbReference>
<comment type="function">
    <text evidence="9">Involved in the synthesis of meso-diaminopimelate (m-DAP or DL-DAP), required for both lysine and peptidoglycan biosynthesis. Catalyzes the direct conversion of tetrahydrodipicolinate to LL-diaminopimelate.</text>
</comment>
<dbReference type="AlphaFoldDB" id="A0A285P298"/>
<dbReference type="InterPro" id="IPR050881">
    <property type="entry name" value="LL-DAP_aminotransferase"/>
</dbReference>
<dbReference type="NCBIfam" id="NF006756">
    <property type="entry name" value="PRK09276.1"/>
    <property type="match status" value="1"/>
</dbReference>
<dbReference type="GO" id="GO:0030170">
    <property type="term" value="F:pyridoxal phosphate binding"/>
    <property type="evidence" value="ECO:0007669"/>
    <property type="project" value="UniProtKB-UniRule"/>
</dbReference>
<evidence type="ECO:0000256" key="1">
    <source>
        <dbReference type="ARBA" id="ARBA00001933"/>
    </source>
</evidence>
<dbReference type="PROSITE" id="PS00105">
    <property type="entry name" value="AA_TRANSFER_CLASS_1"/>
    <property type="match status" value="1"/>
</dbReference>
<feature type="binding site" evidence="9">
    <location>
        <position position="39"/>
    </location>
    <ligand>
        <name>substrate</name>
    </ligand>
</feature>
<evidence type="ECO:0000256" key="8">
    <source>
        <dbReference type="ARBA" id="ARBA00051934"/>
    </source>
</evidence>
<organism evidence="12 13">
    <name type="scientific">Hydrogenobacter hydrogenophilus</name>
    <dbReference type="NCBI Taxonomy" id="35835"/>
    <lineage>
        <taxon>Bacteria</taxon>
        <taxon>Pseudomonadati</taxon>
        <taxon>Aquificota</taxon>
        <taxon>Aquificia</taxon>
        <taxon>Aquificales</taxon>
        <taxon>Aquificaceae</taxon>
        <taxon>Hydrogenobacter</taxon>
    </lineage>
</organism>
<feature type="binding site" evidence="9">
    <location>
        <position position="177"/>
    </location>
    <ligand>
        <name>pyridoxal 5'-phosphate</name>
        <dbReference type="ChEBI" id="CHEBI:597326"/>
    </ligand>
</feature>
<evidence type="ECO:0000256" key="5">
    <source>
        <dbReference type="ARBA" id="ARBA00022576"/>
    </source>
</evidence>
<evidence type="ECO:0000313" key="12">
    <source>
        <dbReference type="EMBL" id="SNZ15855.1"/>
    </source>
</evidence>
<dbReference type="Pfam" id="PF00155">
    <property type="entry name" value="Aminotran_1_2"/>
    <property type="match status" value="1"/>
</dbReference>
<dbReference type="RefSeq" id="WP_096602909.1">
    <property type="nucleotide sequence ID" value="NZ_OBEN01000009.1"/>
</dbReference>
<dbReference type="InterPro" id="IPR015422">
    <property type="entry name" value="PyrdxlP-dep_Trfase_small"/>
</dbReference>
<keyword evidence="6 9" id="KW-0808">Transferase</keyword>
<dbReference type="OrthoDB" id="9803354at2"/>
<evidence type="ECO:0000256" key="6">
    <source>
        <dbReference type="ARBA" id="ARBA00022679"/>
    </source>
</evidence>
<evidence type="ECO:0000256" key="4">
    <source>
        <dbReference type="ARBA" id="ARBA00018052"/>
    </source>
</evidence>
<evidence type="ECO:0000256" key="7">
    <source>
        <dbReference type="ARBA" id="ARBA00022898"/>
    </source>
</evidence>
<dbReference type="Gene3D" id="3.90.1150.10">
    <property type="entry name" value="Aspartate Aminotransferase, domain 1"/>
    <property type="match status" value="1"/>
</dbReference>
<evidence type="ECO:0000256" key="3">
    <source>
        <dbReference type="ARBA" id="ARBA00013138"/>
    </source>
</evidence>
<dbReference type="SUPFAM" id="SSF53383">
    <property type="entry name" value="PLP-dependent transferases"/>
    <property type="match status" value="1"/>
</dbReference>
<dbReference type="InterPro" id="IPR015421">
    <property type="entry name" value="PyrdxlP-dep_Trfase_major"/>
</dbReference>
<dbReference type="Proteomes" id="UP000218627">
    <property type="component" value="Unassembled WGS sequence"/>
</dbReference>
<feature type="modified residue" description="N6-(pyridoxal phosphate)lysine" evidence="9">
    <location>
        <position position="239"/>
    </location>
</feature>
<keyword evidence="13" id="KW-1185">Reference proteome</keyword>
<evidence type="ECO:0000259" key="11">
    <source>
        <dbReference type="Pfam" id="PF00155"/>
    </source>
</evidence>
<comment type="similarity">
    <text evidence="9">Belongs to the class-I pyridoxal-phosphate-dependent aminotransferase family. LL-diaminopimelate aminotransferase subfamily.</text>
</comment>
<name>A0A285P298_9AQUI</name>
<keyword evidence="5 9" id="KW-0032">Aminotransferase</keyword>
<dbReference type="UniPathway" id="UPA00034">
    <property type="reaction ID" value="UER00466"/>
</dbReference>
<dbReference type="InterPro" id="IPR004839">
    <property type="entry name" value="Aminotransferase_I/II_large"/>
</dbReference>
<dbReference type="PANTHER" id="PTHR42832:SF3">
    <property type="entry name" value="L-GLUTAMINE--4-(METHYLSULFANYL)-2-OXOBUTANOATE AMINOTRANSFERASE"/>
    <property type="match status" value="1"/>
</dbReference>
<dbReference type="EC" id="2.6.1.83" evidence="3 9"/>
<dbReference type="PANTHER" id="PTHR42832">
    <property type="entry name" value="AMINO ACID AMINOTRANSFERASE"/>
    <property type="match status" value="1"/>
</dbReference>
<feature type="binding site" evidence="9">
    <location>
        <position position="14"/>
    </location>
    <ligand>
        <name>substrate</name>
    </ligand>
</feature>
<dbReference type="InterPro" id="IPR004838">
    <property type="entry name" value="NHTrfase_class1_PyrdxlP-BS"/>
</dbReference>
<reference evidence="13" key="1">
    <citation type="submission" date="2017-09" db="EMBL/GenBank/DDBJ databases">
        <authorList>
            <person name="Varghese N."/>
            <person name="Submissions S."/>
        </authorList>
    </citation>
    <scope>NUCLEOTIDE SEQUENCE [LARGE SCALE GENOMIC DNA]</scope>
    <source>
        <strain evidence="13">DSM 2913</strain>
    </source>
</reference>
<dbReference type="Gene3D" id="3.40.640.10">
    <property type="entry name" value="Type I PLP-dependent aspartate aminotransferase-like (Major domain)"/>
    <property type="match status" value="1"/>
</dbReference>
<evidence type="ECO:0000313" key="13">
    <source>
        <dbReference type="Proteomes" id="UP000218627"/>
    </source>
</evidence>
<dbReference type="InterPro" id="IPR015424">
    <property type="entry name" value="PyrdxlP-dep_Trfase"/>
</dbReference>
<dbReference type="CDD" id="cd00609">
    <property type="entry name" value="AAT_like"/>
    <property type="match status" value="1"/>
</dbReference>
<dbReference type="HAMAP" id="MF_01642">
    <property type="entry name" value="DapL_aminotrans_1"/>
    <property type="match status" value="1"/>
</dbReference>
<comment type="catalytic activity">
    <reaction evidence="8 9">
        <text>(2S,6S)-2,6-diaminopimelate + 2-oxoglutarate = (S)-2,3,4,5-tetrahydrodipicolinate + L-glutamate + H2O + H(+)</text>
        <dbReference type="Rhea" id="RHEA:23988"/>
        <dbReference type="ChEBI" id="CHEBI:15377"/>
        <dbReference type="ChEBI" id="CHEBI:15378"/>
        <dbReference type="ChEBI" id="CHEBI:16810"/>
        <dbReference type="ChEBI" id="CHEBI:16845"/>
        <dbReference type="ChEBI" id="CHEBI:29985"/>
        <dbReference type="ChEBI" id="CHEBI:57609"/>
        <dbReference type="EC" id="2.6.1.83"/>
    </reaction>
</comment>
<comment type="cofactor">
    <cofactor evidence="1 9 10">
        <name>pyridoxal 5'-phosphate</name>
        <dbReference type="ChEBI" id="CHEBI:597326"/>
    </cofactor>
</comment>
<dbReference type="NCBIfam" id="TIGR03540">
    <property type="entry name" value="DapC_direct"/>
    <property type="match status" value="1"/>
</dbReference>
<feature type="binding site" evidence="9">
    <location>
        <position position="365"/>
    </location>
    <ligand>
        <name>substrate</name>
    </ligand>
</feature>
<dbReference type="GO" id="GO:0033362">
    <property type="term" value="P:lysine biosynthetic process via diaminopimelate, diaminopimelate-aminotransferase pathway"/>
    <property type="evidence" value="ECO:0007669"/>
    <property type="project" value="UniProtKB-UniRule"/>
</dbReference>
<comment type="caution">
    <text evidence="9">Lacks conserved residue(s) required for the propagation of feature annotation.</text>
</comment>
<feature type="binding site" evidence="9">
    <location>
        <position position="127"/>
    </location>
    <ligand>
        <name>substrate</name>
    </ligand>
</feature>
<evidence type="ECO:0000256" key="2">
    <source>
        <dbReference type="ARBA" id="ARBA00004982"/>
    </source>
</evidence>
<sequence length="388" mass="43633">MVEYSERIKSLPPYLFAQIDKKKREKLSQGVDIIDLGVGDPDIPTPEPIVRAMQKAVEKPEHHRYPSYEGMLSFRSAVADFYKRRFGVFLDPHKEVIALIGSKEGIAHFPLAFINPGDVVLCPDPAYPVYKIGTIFAGGVPYTLPLKEENHFLPDFKSIPEEVLRKAKIIWVNYPNNPTSAVATENFYRELIQWAKEHNIIVASDLAYSEIYFGEEKPLSILQIEGAKDIAIEFHSLSKTYNMTGWRIGMAVGNEHLIAGLGKVKTNVDSGQFQAIQEAAITALNLPDSEVQKIRDIYKQRREVMVKALEDIGLEVYKSSATFYLWVKVPKGFTSAEFVSLLLDQCGIVCTPGNGFGDYGEGYFRISLTVPTERLLQAVERISKLKIL</sequence>
<evidence type="ECO:0000256" key="9">
    <source>
        <dbReference type="HAMAP-Rule" id="MF_01642"/>
    </source>
</evidence>
<accession>A0A285P298</accession>
<proteinExistence type="inferred from homology"/>
<feature type="binding site" evidence="9">
    <location>
        <position position="177"/>
    </location>
    <ligand>
        <name>substrate</name>
    </ligand>
</feature>